<sequence length="187" mass="20548">MAQQLSTSASDALLAWSVLYFIYHVFWYNFFACLGLGVQGVAAALGVVRFAQTRQSGQIYDYHQMASWLAQVVGLPLLAVGFCHKDMPIMMNLNVMIMAGVLVCSRFLAPGLRQLATQCCAGFAVLTIILVSLRSWNFYGLFATAAYVVAGQVIGSEGKMSMFYRVDILHVVLAIGNILYAWALELD</sequence>
<protein>
    <submittedName>
        <fullName evidence="2">Uncharacterized protein</fullName>
    </submittedName>
</protein>
<name>A0A3S1BPQ8_ELYCH</name>
<dbReference type="Proteomes" id="UP000271974">
    <property type="component" value="Unassembled WGS sequence"/>
</dbReference>
<keyword evidence="3" id="KW-1185">Reference proteome</keyword>
<gene>
    <name evidence="2" type="ORF">EGW08_003701</name>
</gene>
<accession>A0A3S1BPQ8</accession>
<dbReference type="EMBL" id="RQTK01000080">
    <property type="protein sequence ID" value="RUS88525.1"/>
    <property type="molecule type" value="Genomic_DNA"/>
</dbReference>
<evidence type="ECO:0000313" key="2">
    <source>
        <dbReference type="EMBL" id="RUS88525.1"/>
    </source>
</evidence>
<feature type="transmembrane region" description="Helical" evidence="1">
    <location>
        <begin position="88"/>
        <end position="108"/>
    </location>
</feature>
<evidence type="ECO:0000313" key="3">
    <source>
        <dbReference type="Proteomes" id="UP000271974"/>
    </source>
</evidence>
<feature type="transmembrane region" description="Helical" evidence="1">
    <location>
        <begin position="115"/>
        <end position="132"/>
    </location>
</feature>
<dbReference type="OrthoDB" id="6019940at2759"/>
<keyword evidence="1" id="KW-1133">Transmembrane helix</keyword>
<proteinExistence type="predicted"/>
<comment type="caution">
    <text evidence="2">The sequence shown here is derived from an EMBL/GenBank/DDBJ whole genome shotgun (WGS) entry which is preliminary data.</text>
</comment>
<keyword evidence="1" id="KW-0472">Membrane</keyword>
<evidence type="ECO:0000256" key="1">
    <source>
        <dbReference type="SAM" id="Phobius"/>
    </source>
</evidence>
<keyword evidence="1" id="KW-0812">Transmembrane</keyword>
<dbReference type="AlphaFoldDB" id="A0A3S1BPQ8"/>
<feature type="transmembrane region" description="Helical" evidence="1">
    <location>
        <begin position="26"/>
        <end position="50"/>
    </location>
</feature>
<feature type="transmembrane region" description="Helical" evidence="1">
    <location>
        <begin position="162"/>
        <end position="183"/>
    </location>
</feature>
<reference evidence="2 3" key="1">
    <citation type="submission" date="2019-01" db="EMBL/GenBank/DDBJ databases">
        <title>A draft genome assembly of the solar-powered sea slug Elysia chlorotica.</title>
        <authorList>
            <person name="Cai H."/>
            <person name="Li Q."/>
            <person name="Fang X."/>
            <person name="Li J."/>
            <person name="Curtis N.E."/>
            <person name="Altenburger A."/>
            <person name="Shibata T."/>
            <person name="Feng M."/>
            <person name="Maeda T."/>
            <person name="Schwartz J.A."/>
            <person name="Shigenobu S."/>
            <person name="Lundholm N."/>
            <person name="Nishiyama T."/>
            <person name="Yang H."/>
            <person name="Hasebe M."/>
            <person name="Li S."/>
            <person name="Pierce S.K."/>
            <person name="Wang J."/>
        </authorList>
    </citation>
    <scope>NUCLEOTIDE SEQUENCE [LARGE SCALE GENOMIC DNA]</scope>
    <source>
        <strain evidence="2">EC2010</strain>
        <tissue evidence="2">Whole organism of an adult</tissue>
    </source>
</reference>
<organism evidence="2 3">
    <name type="scientific">Elysia chlorotica</name>
    <name type="common">Eastern emerald elysia</name>
    <name type="synonym">Sea slug</name>
    <dbReference type="NCBI Taxonomy" id="188477"/>
    <lineage>
        <taxon>Eukaryota</taxon>
        <taxon>Metazoa</taxon>
        <taxon>Spiralia</taxon>
        <taxon>Lophotrochozoa</taxon>
        <taxon>Mollusca</taxon>
        <taxon>Gastropoda</taxon>
        <taxon>Heterobranchia</taxon>
        <taxon>Euthyneura</taxon>
        <taxon>Panpulmonata</taxon>
        <taxon>Sacoglossa</taxon>
        <taxon>Placobranchoidea</taxon>
        <taxon>Plakobranchidae</taxon>
        <taxon>Elysia</taxon>
    </lineage>
</organism>
<feature type="transmembrane region" description="Helical" evidence="1">
    <location>
        <begin position="138"/>
        <end position="155"/>
    </location>
</feature>
<feature type="transmembrane region" description="Helical" evidence="1">
    <location>
        <begin position="62"/>
        <end position="82"/>
    </location>
</feature>